<name>F2IH03_FLUTR</name>
<evidence type="ECO:0000313" key="4">
    <source>
        <dbReference type="EMBL" id="AEA44784.1"/>
    </source>
</evidence>
<organism evidence="4 5">
    <name type="scientific">Fluviicola taffensis (strain DSM 16823 / NCIMB 13979 / RW262)</name>
    <dbReference type="NCBI Taxonomy" id="755732"/>
    <lineage>
        <taxon>Bacteria</taxon>
        <taxon>Pseudomonadati</taxon>
        <taxon>Bacteroidota</taxon>
        <taxon>Flavobacteriia</taxon>
        <taxon>Flavobacteriales</taxon>
        <taxon>Crocinitomicaceae</taxon>
        <taxon>Fluviicola</taxon>
    </lineage>
</organism>
<dbReference type="EMBL" id="CP002542">
    <property type="protein sequence ID" value="AEA44784.1"/>
    <property type="molecule type" value="Genomic_DNA"/>
</dbReference>
<evidence type="ECO:0000313" key="5">
    <source>
        <dbReference type="Proteomes" id="UP000007463"/>
    </source>
</evidence>
<gene>
    <name evidence="4" type="ordered locus">Fluta_2804</name>
</gene>
<feature type="domain" description="Thiamine phosphate synthase/TenI" evidence="3">
    <location>
        <begin position="5"/>
        <end position="176"/>
    </location>
</feature>
<evidence type="ECO:0000259" key="3">
    <source>
        <dbReference type="Pfam" id="PF02581"/>
    </source>
</evidence>
<dbReference type="KEGG" id="fte:Fluta_2804"/>
<sequence length="207" mass="23724">MLIVISDSDFRPDEAVIVNELFQAGLDLFHIRKYGASEEALLKLVDSIDAKNYSKLVLHHDHEWGKSIGLNRFHYSEKDRKTWYEEDWKGMNSECIYSTSVHSVEEYNELANHFSYAFLSPVFDSISKSDYKAVKFDFSKRQNKETKLIGLGGIQADNVNQAIQMGFDGAALLGAIWNNPNPINEWKLCRDVISQFPLRRGIKGEEV</sequence>
<proteinExistence type="predicted"/>
<dbReference type="AlphaFoldDB" id="F2IH03"/>
<evidence type="ECO:0000256" key="1">
    <source>
        <dbReference type="ARBA" id="ARBA00004948"/>
    </source>
</evidence>
<dbReference type="HOGENOM" id="CLU_018272_4_0_10"/>
<dbReference type="CDD" id="cd00564">
    <property type="entry name" value="TMP_TenI"/>
    <property type="match status" value="1"/>
</dbReference>
<dbReference type="STRING" id="755732.Fluta_2804"/>
<dbReference type="Proteomes" id="UP000007463">
    <property type="component" value="Chromosome"/>
</dbReference>
<dbReference type="eggNOG" id="COG0352">
    <property type="taxonomic scope" value="Bacteria"/>
</dbReference>
<evidence type="ECO:0000256" key="2">
    <source>
        <dbReference type="ARBA" id="ARBA00022977"/>
    </source>
</evidence>
<dbReference type="GO" id="GO:0005737">
    <property type="term" value="C:cytoplasm"/>
    <property type="evidence" value="ECO:0007669"/>
    <property type="project" value="TreeGrafter"/>
</dbReference>
<dbReference type="PANTHER" id="PTHR20857">
    <property type="entry name" value="THIAMINE-PHOSPHATE PYROPHOSPHORYLASE"/>
    <property type="match status" value="1"/>
</dbReference>
<dbReference type="Gene3D" id="3.20.20.70">
    <property type="entry name" value="Aldolase class I"/>
    <property type="match status" value="1"/>
</dbReference>
<dbReference type="GO" id="GO:0009228">
    <property type="term" value="P:thiamine biosynthetic process"/>
    <property type="evidence" value="ECO:0007669"/>
    <property type="project" value="UniProtKB-KW"/>
</dbReference>
<comment type="pathway">
    <text evidence="1">Cofactor biosynthesis; thiamine diphosphate biosynthesis.</text>
</comment>
<dbReference type="InterPro" id="IPR013785">
    <property type="entry name" value="Aldolase_TIM"/>
</dbReference>
<keyword evidence="2" id="KW-0784">Thiamine biosynthesis</keyword>
<dbReference type="Pfam" id="PF02581">
    <property type="entry name" value="TMP-TENI"/>
    <property type="match status" value="1"/>
</dbReference>
<dbReference type="PANTHER" id="PTHR20857:SF15">
    <property type="entry name" value="THIAMINE-PHOSPHATE SYNTHASE"/>
    <property type="match status" value="1"/>
</dbReference>
<reference evidence="5" key="2">
    <citation type="submission" date="2011-02" db="EMBL/GenBank/DDBJ databases">
        <title>The complete genome of Fluviicola taffensis DSM 16823.</title>
        <authorList>
            <consortium name="US DOE Joint Genome Institute (JGI-PGF)"/>
            <person name="Lucas S."/>
            <person name="Copeland A."/>
            <person name="Lapidus A."/>
            <person name="Bruce D."/>
            <person name="Goodwin L."/>
            <person name="Pitluck S."/>
            <person name="Kyrpides N."/>
            <person name="Mavromatis K."/>
            <person name="Ivanova N."/>
            <person name="Mikhailova N."/>
            <person name="Pagani I."/>
            <person name="Chertkov O."/>
            <person name="Detter J.C."/>
            <person name="Han C."/>
            <person name="Tapia R."/>
            <person name="Land M."/>
            <person name="Hauser L."/>
            <person name="Markowitz V."/>
            <person name="Cheng J.-F."/>
            <person name="Hugenholtz P."/>
            <person name="Woyke T."/>
            <person name="Wu D."/>
            <person name="Tindall B."/>
            <person name="Pomrenke H.G."/>
            <person name="Brambilla E."/>
            <person name="Klenk H.-P."/>
            <person name="Eisen J.A."/>
        </authorList>
    </citation>
    <scope>NUCLEOTIDE SEQUENCE [LARGE SCALE GENOMIC DNA]</scope>
    <source>
        <strain evidence="5">DSM 16823 / RW262 / RW262</strain>
    </source>
</reference>
<reference evidence="4 5" key="1">
    <citation type="journal article" date="2011" name="Stand. Genomic Sci.">
        <title>Complete genome sequence of the gliding freshwater bacterium Fluviicola taffensis type strain (RW262).</title>
        <authorList>
            <person name="Woyke T."/>
            <person name="Chertkov O."/>
            <person name="Lapidus A."/>
            <person name="Nolan M."/>
            <person name="Lucas S."/>
            <person name="Del Rio T.G."/>
            <person name="Tice H."/>
            <person name="Cheng J.F."/>
            <person name="Tapia R."/>
            <person name="Han C."/>
            <person name="Goodwin L."/>
            <person name="Pitluck S."/>
            <person name="Liolios K."/>
            <person name="Pagani I."/>
            <person name="Ivanova N."/>
            <person name="Huntemann M."/>
            <person name="Mavromatis K."/>
            <person name="Mikhailova N."/>
            <person name="Pati A."/>
            <person name="Chen A."/>
            <person name="Palaniappan K."/>
            <person name="Land M."/>
            <person name="Hauser L."/>
            <person name="Brambilla E.M."/>
            <person name="Rohde M."/>
            <person name="Mwirichia R."/>
            <person name="Sikorski J."/>
            <person name="Tindall B.J."/>
            <person name="Goker M."/>
            <person name="Bristow J."/>
            <person name="Eisen J.A."/>
            <person name="Markowitz V."/>
            <person name="Hugenholtz P."/>
            <person name="Klenk H.P."/>
            <person name="Kyrpides N.C."/>
        </authorList>
    </citation>
    <scope>NUCLEOTIDE SEQUENCE [LARGE SCALE GENOMIC DNA]</scope>
    <source>
        <strain evidence="5">DSM 16823 / RW262 / RW262</strain>
    </source>
</reference>
<dbReference type="GO" id="GO:0004789">
    <property type="term" value="F:thiamine-phosphate diphosphorylase activity"/>
    <property type="evidence" value="ECO:0007669"/>
    <property type="project" value="TreeGrafter"/>
</dbReference>
<dbReference type="InterPro" id="IPR036206">
    <property type="entry name" value="ThiamineP_synth_sf"/>
</dbReference>
<accession>F2IH03</accession>
<dbReference type="SUPFAM" id="SSF51391">
    <property type="entry name" value="Thiamin phosphate synthase"/>
    <property type="match status" value="1"/>
</dbReference>
<protein>
    <submittedName>
        <fullName evidence="4">Thiamine monophosphate synthase</fullName>
    </submittedName>
</protein>
<keyword evidence="5" id="KW-1185">Reference proteome</keyword>
<dbReference type="OrthoDB" id="194683at2"/>
<dbReference type="InterPro" id="IPR022998">
    <property type="entry name" value="ThiamineP_synth_TenI"/>
</dbReference>
<dbReference type="RefSeq" id="WP_013687553.1">
    <property type="nucleotide sequence ID" value="NC_015321.1"/>
</dbReference>